<proteinExistence type="predicted"/>
<dbReference type="Pfam" id="PF06808">
    <property type="entry name" value="DctM"/>
    <property type="match status" value="1"/>
</dbReference>
<feature type="transmembrane region" description="Helical" evidence="7">
    <location>
        <begin position="317"/>
        <end position="347"/>
    </location>
</feature>
<evidence type="ECO:0000256" key="6">
    <source>
        <dbReference type="ARBA" id="ARBA00023136"/>
    </source>
</evidence>
<feature type="transmembrane region" description="Helical" evidence="7">
    <location>
        <begin position="212"/>
        <end position="238"/>
    </location>
</feature>
<feature type="transmembrane region" description="Helical" evidence="7">
    <location>
        <begin position="113"/>
        <end position="131"/>
    </location>
</feature>
<gene>
    <name evidence="9" type="ORF">KL86DPRO_11188</name>
</gene>
<evidence type="ECO:0000256" key="7">
    <source>
        <dbReference type="SAM" id="Phobius"/>
    </source>
</evidence>
<dbReference type="NCBIfam" id="TIGR00786">
    <property type="entry name" value="dctM"/>
    <property type="match status" value="1"/>
</dbReference>
<evidence type="ECO:0000256" key="3">
    <source>
        <dbReference type="ARBA" id="ARBA00022519"/>
    </source>
</evidence>
<feature type="transmembrane region" description="Helical" evidence="7">
    <location>
        <begin position="280"/>
        <end position="297"/>
    </location>
</feature>
<keyword evidence="6 7" id="KW-0472">Membrane</keyword>
<feature type="transmembrane region" description="Helical" evidence="7">
    <location>
        <begin position="85"/>
        <end position="107"/>
    </location>
</feature>
<evidence type="ECO:0000256" key="5">
    <source>
        <dbReference type="ARBA" id="ARBA00022989"/>
    </source>
</evidence>
<protein>
    <submittedName>
        <fullName evidence="9">TRAP transporter, DctM subunit</fullName>
    </submittedName>
</protein>
<sequence length="430" mass="45895">MQAAMLFGAMFFLMLIGVPIAFSIELSSSGFLFFTELRPLILVAQRIANGMDSFPLLAVPLFILAGNLMETGGISKRLIRWSETLVGGMPGGVGMVTIVACTLFAALTGSGPATVAAIGTIMIPSMLKSGYSHNESAGLVAAAGALGPIIPPSIPLIMYGVTMNLSIPKMFMAGILPGIFIAALLMMVNYWRATRPSSTIRYDKDHTFTLPVFLRTTATASGALLMPVIILGGIYGGIFTPTEAAAVGVGYSVCVSVFVYREMTYKGFLLALRRTVETSGMSIFITASAAIFGWILSATKMPTLLAGAVITIVDSQFVYILMLNIVLFIVGALMDTIAAIIILAPILVPIGIQLGLDELHLGMFFVINLVIGYVTPPFGYNLFTAVAITKLRFEDVVKGVLPYLIVQIIAVLIIAYVPQICLFLPNLLLR</sequence>
<feature type="transmembrane region" description="Helical" evidence="7">
    <location>
        <begin position="138"/>
        <end position="158"/>
    </location>
</feature>
<dbReference type="PIRSF" id="PIRSF006066">
    <property type="entry name" value="HI0050"/>
    <property type="match status" value="1"/>
</dbReference>
<keyword evidence="5 7" id="KW-1133">Transmembrane helix</keyword>
<dbReference type="GO" id="GO:0005886">
    <property type="term" value="C:plasma membrane"/>
    <property type="evidence" value="ECO:0007669"/>
    <property type="project" value="UniProtKB-SubCell"/>
</dbReference>
<feature type="transmembrane region" description="Helical" evidence="7">
    <location>
        <begin position="244"/>
        <end position="260"/>
    </location>
</feature>
<reference evidence="9" key="1">
    <citation type="submission" date="2016-04" db="EMBL/GenBank/DDBJ databases">
        <authorList>
            <person name="Evans L.H."/>
            <person name="Alamgir A."/>
            <person name="Owens N."/>
            <person name="Weber N.D."/>
            <person name="Virtaneva K."/>
            <person name="Barbian K."/>
            <person name="Babar A."/>
            <person name="Rosenke K."/>
        </authorList>
    </citation>
    <scope>NUCLEOTIDE SEQUENCE</scope>
    <source>
        <strain evidence="9">86</strain>
    </source>
</reference>
<feature type="transmembrane region" description="Helical" evidence="7">
    <location>
        <begin position="400"/>
        <end position="424"/>
    </location>
</feature>
<evidence type="ECO:0000313" key="9">
    <source>
        <dbReference type="EMBL" id="SBV97272.1"/>
    </source>
</evidence>
<evidence type="ECO:0000259" key="8">
    <source>
        <dbReference type="Pfam" id="PF06808"/>
    </source>
</evidence>
<keyword evidence="3" id="KW-0997">Cell inner membrane</keyword>
<evidence type="ECO:0000256" key="1">
    <source>
        <dbReference type="ARBA" id="ARBA00004429"/>
    </source>
</evidence>
<feature type="transmembrane region" description="Helical" evidence="7">
    <location>
        <begin position="170"/>
        <end position="191"/>
    </location>
</feature>
<dbReference type="InterPro" id="IPR010656">
    <property type="entry name" value="DctM"/>
</dbReference>
<accession>A0A212JD05</accession>
<feature type="domain" description="TRAP C4-dicarboxylate transport system permease DctM subunit" evidence="8">
    <location>
        <begin position="7"/>
        <end position="420"/>
    </location>
</feature>
<dbReference type="AlphaFoldDB" id="A0A212JD05"/>
<dbReference type="PANTHER" id="PTHR33362:SF5">
    <property type="entry name" value="C4-DICARBOXYLATE TRAP TRANSPORTER LARGE PERMEASE PROTEIN DCTM"/>
    <property type="match status" value="1"/>
</dbReference>
<evidence type="ECO:0000256" key="4">
    <source>
        <dbReference type="ARBA" id="ARBA00022692"/>
    </source>
</evidence>
<feature type="transmembrane region" description="Helical" evidence="7">
    <location>
        <begin position="47"/>
        <end position="65"/>
    </location>
</feature>
<dbReference type="GO" id="GO:0022857">
    <property type="term" value="F:transmembrane transporter activity"/>
    <property type="evidence" value="ECO:0007669"/>
    <property type="project" value="TreeGrafter"/>
</dbReference>
<keyword evidence="2" id="KW-1003">Cell membrane</keyword>
<name>A0A212JD05_9DELT</name>
<dbReference type="EMBL" id="FLUQ01000001">
    <property type="protein sequence ID" value="SBV97272.1"/>
    <property type="molecule type" value="Genomic_DNA"/>
</dbReference>
<dbReference type="InterPro" id="IPR004681">
    <property type="entry name" value="TRAP_DctM"/>
</dbReference>
<keyword evidence="4 7" id="KW-0812">Transmembrane</keyword>
<organism evidence="9">
    <name type="scientific">uncultured delta proteobacterium</name>
    <dbReference type="NCBI Taxonomy" id="34034"/>
    <lineage>
        <taxon>Bacteria</taxon>
        <taxon>Deltaproteobacteria</taxon>
        <taxon>environmental samples</taxon>
    </lineage>
</organism>
<feature type="transmembrane region" description="Helical" evidence="7">
    <location>
        <begin position="359"/>
        <end position="380"/>
    </location>
</feature>
<dbReference type="PANTHER" id="PTHR33362">
    <property type="entry name" value="SIALIC ACID TRAP TRANSPORTER PERMEASE PROTEIN SIAT-RELATED"/>
    <property type="match status" value="1"/>
</dbReference>
<evidence type="ECO:0000256" key="2">
    <source>
        <dbReference type="ARBA" id="ARBA00022475"/>
    </source>
</evidence>
<comment type="subcellular location">
    <subcellularLocation>
        <location evidence="1">Cell inner membrane</location>
        <topology evidence="1">Multi-pass membrane protein</topology>
    </subcellularLocation>
</comment>